<organism evidence="1 2">
    <name type="scientific">Legionella clemsonensis</name>
    <dbReference type="NCBI Taxonomy" id="1867846"/>
    <lineage>
        <taxon>Bacteria</taxon>
        <taxon>Pseudomonadati</taxon>
        <taxon>Pseudomonadota</taxon>
        <taxon>Gammaproteobacteria</taxon>
        <taxon>Legionellales</taxon>
        <taxon>Legionellaceae</taxon>
        <taxon>Legionella</taxon>
    </lineage>
</organism>
<evidence type="ECO:0000313" key="2">
    <source>
        <dbReference type="Proteomes" id="UP000201728"/>
    </source>
</evidence>
<dbReference type="RefSeq" id="WP_094091163.1">
    <property type="nucleotide sequence ID" value="NZ_CP016397.1"/>
</dbReference>
<evidence type="ECO:0000313" key="1">
    <source>
        <dbReference type="EMBL" id="ASQ46189.1"/>
    </source>
</evidence>
<reference evidence="2" key="1">
    <citation type="submission" date="2016-07" db="EMBL/GenBank/DDBJ databases">
        <authorList>
            <person name="Florea S."/>
            <person name="Webb J.S."/>
            <person name="Jaromczyk J."/>
            <person name="Schardl C.L."/>
        </authorList>
    </citation>
    <scope>NUCLEOTIDE SEQUENCE [LARGE SCALE GENOMIC DNA]</scope>
    <source>
        <strain evidence="2">CDC-D5610</strain>
    </source>
</reference>
<name>A0A222P2X2_9GAMM</name>
<keyword evidence="2" id="KW-1185">Reference proteome</keyword>
<dbReference type="AlphaFoldDB" id="A0A222P2X2"/>
<protein>
    <submittedName>
        <fullName evidence="1">Uncharacterized protein</fullName>
    </submittedName>
</protein>
<gene>
    <name evidence="1" type="ORF">clem_08185</name>
</gene>
<dbReference type="EMBL" id="CP016397">
    <property type="protein sequence ID" value="ASQ46189.1"/>
    <property type="molecule type" value="Genomic_DNA"/>
</dbReference>
<dbReference type="Proteomes" id="UP000201728">
    <property type="component" value="Chromosome"/>
</dbReference>
<accession>A0A222P2X2</accession>
<dbReference type="KEGG" id="lcd:clem_08185"/>
<proteinExistence type="predicted"/>
<sequence length="67" mass="7560">MAAFSQILNEKAYEKQLSFLRSIEVIQVKADALLAEKSAISFEMAERDRDIDEALEDDARQRIAGLS</sequence>